<evidence type="ECO:0000256" key="4">
    <source>
        <dbReference type="ARBA" id="ARBA00022691"/>
    </source>
</evidence>
<dbReference type="SUPFAM" id="SSF53335">
    <property type="entry name" value="S-adenosyl-L-methionine-dependent methyltransferases"/>
    <property type="match status" value="1"/>
</dbReference>
<dbReference type="AlphaFoldDB" id="A0A9W8AP20"/>
<dbReference type="InterPro" id="IPR029063">
    <property type="entry name" value="SAM-dependent_MTases_sf"/>
</dbReference>
<dbReference type="GO" id="GO:0016279">
    <property type="term" value="F:protein-lysine N-methyltransferase activity"/>
    <property type="evidence" value="ECO:0007669"/>
    <property type="project" value="TreeGrafter"/>
</dbReference>
<proteinExistence type="inferred from homology"/>
<evidence type="ECO:0000259" key="5">
    <source>
        <dbReference type="Pfam" id="PF13847"/>
    </source>
</evidence>
<evidence type="ECO:0000256" key="1">
    <source>
        <dbReference type="ARBA" id="ARBA00022490"/>
    </source>
</evidence>
<dbReference type="HAMAP" id="MF_03188">
    <property type="entry name" value="Methyltr_EFM4"/>
    <property type="match status" value="1"/>
</dbReference>
<protein>
    <submittedName>
        <fullName evidence="6">Protein-lysine N-methyltransferase efm4</fullName>
    </submittedName>
</protein>
<organism evidence="6 7">
    <name type="scientific">Dispira parvispora</name>
    <dbReference type="NCBI Taxonomy" id="1520584"/>
    <lineage>
        <taxon>Eukaryota</taxon>
        <taxon>Fungi</taxon>
        <taxon>Fungi incertae sedis</taxon>
        <taxon>Zoopagomycota</taxon>
        <taxon>Kickxellomycotina</taxon>
        <taxon>Dimargaritomycetes</taxon>
        <taxon>Dimargaritales</taxon>
        <taxon>Dimargaritaceae</taxon>
        <taxon>Dispira</taxon>
    </lineage>
</organism>
<dbReference type="InterPro" id="IPR025714">
    <property type="entry name" value="Methyltranfer_dom"/>
</dbReference>
<dbReference type="Proteomes" id="UP001150925">
    <property type="component" value="Unassembled WGS sequence"/>
</dbReference>
<dbReference type="Pfam" id="PF13847">
    <property type="entry name" value="Methyltransf_31"/>
    <property type="match status" value="1"/>
</dbReference>
<evidence type="ECO:0000313" key="7">
    <source>
        <dbReference type="Proteomes" id="UP001150925"/>
    </source>
</evidence>
<name>A0A9W8AP20_9FUNG</name>
<dbReference type="GO" id="GO:0005737">
    <property type="term" value="C:cytoplasm"/>
    <property type="evidence" value="ECO:0007669"/>
    <property type="project" value="TreeGrafter"/>
</dbReference>
<accession>A0A9W8AP20</accession>
<keyword evidence="2" id="KW-0489">Methyltransferase</keyword>
<reference evidence="6" key="1">
    <citation type="submission" date="2022-07" db="EMBL/GenBank/DDBJ databases">
        <title>Phylogenomic reconstructions and comparative analyses of Kickxellomycotina fungi.</title>
        <authorList>
            <person name="Reynolds N.K."/>
            <person name="Stajich J.E."/>
            <person name="Barry K."/>
            <person name="Grigoriev I.V."/>
            <person name="Crous P."/>
            <person name="Smith M.E."/>
        </authorList>
    </citation>
    <scope>NUCLEOTIDE SEQUENCE</scope>
    <source>
        <strain evidence="6">RSA 1196</strain>
    </source>
</reference>
<dbReference type="EMBL" id="JANBPY010000677">
    <property type="protein sequence ID" value="KAJ1964643.1"/>
    <property type="molecule type" value="Genomic_DNA"/>
</dbReference>
<dbReference type="InterPro" id="IPR026635">
    <property type="entry name" value="Efm4/METTL10"/>
</dbReference>
<feature type="domain" description="Methyltransferase" evidence="5">
    <location>
        <begin position="29"/>
        <end position="170"/>
    </location>
</feature>
<feature type="non-terminal residue" evidence="6">
    <location>
        <position position="1"/>
    </location>
</feature>
<dbReference type="PANTHER" id="PTHR12843:SF5">
    <property type="entry name" value="EEF1A LYSINE METHYLTRANSFERASE 2"/>
    <property type="match status" value="1"/>
</dbReference>
<sequence>HGDIGDIWFGEDSVVKMVQWVESEYPDFDTRIIDVGCGNGHLLLELAELGYTSLTGIDYSAQAIDLASTIAKQRLPEPASVAYRSLNLLDPSEVEQLIASTSTPTSSSQWDLALDKGTFDAISLADGSSEATQDPKRQYVEAICDLLQDNGTLLITSCNWTQEELVKLFQPNLVYRDHVNHPSFKFGGAVGQTVCTVAFTKVSSG</sequence>
<comment type="caution">
    <text evidence="6">The sequence shown here is derived from an EMBL/GenBank/DDBJ whole genome shotgun (WGS) entry which is preliminary data.</text>
</comment>
<dbReference type="PANTHER" id="PTHR12843">
    <property type="entry name" value="PROTEIN-LYSINE N-METHYLTRANSFERASE METTL10"/>
    <property type="match status" value="1"/>
</dbReference>
<evidence type="ECO:0000256" key="3">
    <source>
        <dbReference type="ARBA" id="ARBA00022679"/>
    </source>
</evidence>
<keyword evidence="4" id="KW-0949">S-adenosyl-L-methionine</keyword>
<gene>
    <name evidence="6" type="primary">EFM4_1</name>
    <name evidence="6" type="ORF">IWQ62_002880</name>
</gene>
<dbReference type="GO" id="GO:0032259">
    <property type="term" value="P:methylation"/>
    <property type="evidence" value="ECO:0007669"/>
    <property type="project" value="UniProtKB-KW"/>
</dbReference>
<keyword evidence="1" id="KW-0963">Cytoplasm</keyword>
<dbReference type="CDD" id="cd02440">
    <property type="entry name" value="AdoMet_MTases"/>
    <property type="match status" value="1"/>
</dbReference>
<evidence type="ECO:0000313" key="6">
    <source>
        <dbReference type="EMBL" id="KAJ1964643.1"/>
    </source>
</evidence>
<keyword evidence="3" id="KW-0808">Transferase</keyword>
<keyword evidence="7" id="KW-1185">Reference proteome</keyword>
<evidence type="ECO:0000256" key="2">
    <source>
        <dbReference type="ARBA" id="ARBA00022603"/>
    </source>
</evidence>
<dbReference type="Gene3D" id="3.40.50.150">
    <property type="entry name" value="Vaccinia Virus protein VP39"/>
    <property type="match status" value="1"/>
</dbReference>
<dbReference type="OrthoDB" id="10069295at2759"/>